<dbReference type="SUPFAM" id="SSF53300">
    <property type="entry name" value="vWA-like"/>
    <property type="match status" value="1"/>
</dbReference>
<keyword evidence="4" id="KW-1185">Reference proteome</keyword>
<dbReference type="Pfam" id="PF13768">
    <property type="entry name" value="VWA_3"/>
    <property type="match status" value="1"/>
</dbReference>
<dbReference type="InterPro" id="IPR002035">
    <property type="entry name" value="VWF_A"/>
</dbReference>
<accession>A0A8T0PEI3</accession>
<dbReference type="EMBL" id="CM029051">
    <property type="protein sequence ID" value="KAG2560019.1"/>
    <property type="molecule type" value="Genomic_DNA"/>
</dbReference>
<name>A0A8T0PEI3_PANVG</name>
<feature type="region of interest" description="Disordered" evidence="1">
    <location>
        <begin position="576"/>
        <end position="599"/>
    </location>
</feature>
<evidence type="ECO:0000313" key="4">
    <source>
        <dbReference type="Proteomes" id="UP000823388"/>
    </source>
</evidence>
<dbReference type="PANTHER" id="PTHR10579:SF57">
    <property type="entry name" value="OS11G0687100 PROTEIN"/>
    <property type="match status" value="1"/>
</dbReference>
<feature type="region of interest" description="Disordered" evidence="1">
    <location>
        <begin position="492"/>
        <end position="520"/>
    </location>
</feature>
<proteinExistence type="predicted"/>
<evidence type="ECO:0000256" key="1">
    <source>
        <dbReference type="SAM" id="MobiDB-lite"/>
    </source>
</evidence>
<dbReference type="InterPro" id="IPR051266">
    <property type="entry name" value="CLCR"/>
</dbReference>
<comment type="caution">
    <text evidence="3">The sequence shown here is derived from an EMBL/GenBank/DDBJ whole genome shotgun (WGS) entry which is preliminary data.</text>
</comment>
<reference evidence="3" key="1">
    <citation type="submission" date="2020-05" db="EMBL/GenBank/DDBJ databases">
        <title>WGS assembly of Panicum virgatum.</title>
        <authorList>
            <person name="Lovell J.T."/>
            <person name="Jenkins J."/>
            <person name="Shu S."/>
            <person name="Juenger T.E."/>
            <person name="Schmutz J."/>
        </authorList>
    </citation>
    <scope>NUCLEOTIDE SEQUENCE</scope>
    <source>
        <strain evidence="3">AP13</strain>
    </source>
</reference>
<dbReference type="PANTHER" id="PTHR10579">
    <property type="entry name" value="CALCIUM-ACTIVATED CHLORIDE CHANNEL REGULATOR"/>
    <property type="match status" value="1"/>
</dbReference>
<dbReference type="InterPro" id="IPR036465">
    <property type="entry name" value="vWFA_dom_sf"/>
</dbReference>
<dbReference type="AlphaFoldDB" id="A0A8T0PEI3"/>
<dbReference type="OrthoDB" id="657810at2759"/>
<dbReference type="Gene3D" id="3.40.50.410">
    <property type="entry name" value="von Willebrand factor, type A domain"/>
    <property type="match status" value="1"/>
</dbReference>
<evidence type="ECO:0000313" key="3">
    <source>
        <dbReference type="EMBL" id="KAG2560020.1"/>
    </source>
</evidence>
<sequence>MAANIKVKVSGSLYLPWILVKEKEKLNTKFTAMISVKAPPSVHSDALIPIHLVVVVDVWKGTIDDLLKTMKFISGVFNEDADKDQICVVDACEFKNKKLTIIDSWITHARENQINYVPESGTDLRLLLGRAVEILDNKSDGAKRAGFILLLSDGGSQQKFDDSSMNELFKVLGSKYPVHIFDLDSRHDPEMLHCIAKRSRGTYSSIDNSNNNNKLMEAVAICLGGLKSVVAINTRVRMSVKRDDTNPDSESNISSHFKIKIQPGDHDISGSKEGFLVGDGVLYAGEVKDLIVDINFSTICISSRTRSATLTATVEYEDSSSSLKQAAKCILRLLVTGTHNVPAMTAYKEWEQLLPNSMVLQRMIMLEVLEKLIDATTTKTAKKQMTGKKITTGEELRSMWRNLKKDGEYLKKVVAKNEENSDLLDLQWIDNDIEAMASCLDEKGLGLGHIYSWVSRYQMQRATTTGLPQPTKTPFLTLDMEKMVDRAKNYELPIQEQEDAGETGRKNDAPQLKAVSEEEPLEGDKCKRALELFKQIESRLTWYRKCPPGSSDGLVSIEKIIQQEIYEDAKQAINNWQRTTSGSGSGSGSGSQDASSKQL</sequence>
<evidence type="ECO:0000259" key="2">
    <source>
        <dbReference type="Pfam" id="PF13768"/>
    </source>
</evidence>
<dbReference type="EMBL" id="CM029051">
    <property type="protein sequence ID" value="KAG2560020.1"/>
    <property type="molecule type" value="Genomic_DNA"/>
</dbReference>
<protein>
    <recommendedName>
        <fullName evidence="2">VWFA domain-containing protein</fullName>
    </recommendedName>
</protein>
<feature type="domain" description="VWFA" evidence="2">
    <location>
        <begin position="135"/>
        <end position="204"/>
    </location>
</feature>
<organism evidence="3 4">
    <name type="scientific">Panicum virgatum</name>
    <name type="common">Blackwell switchgrass</name>
    <dbReference type="NCBI Taxonomy" id="38727"/>
    <lineage>
        <taxon>Eukaryota</taxon>
        <taxon>Viridiplantae</taxon>
        <taxon>Streptophyta</taxon>
        <taxon>Embryophyta</taxon>
        <taxon>Tracheophyta</taxon>
        <taxon>Spermatophyta</taxon>
        <taxon>Magnoliopsida</taxon>
        <taxon>Liliopsida</taxon>
        <taxon>Poales</taxon>
        <taxon>Poaceae</taxon>
        <taxon>PACMAD clade</taxon>
        <taxon>Panicoideae</taxon>
        <taxon>Panicodae</taxon>
        <taxon>Paniceae</taxon>
        <taxon>Panicinae</taxon>
        <taxon>Panicum</taxon>
        <taxon>Panicum sect. Hiantes</taxon>
    </lineage>
</organism>
<dbReference type="Proteomes" id="UP000823388">
    <property type="component" value="Chromosome 8K"/>
</dbReference>
<gene>
    <name evidence="3" type="ORF">PVAP13_8KG007700</name>
</gene>